<accession>A0AAW0STD1</accession>
<feature type="region of interest" description="Disordered" evidence="1">
    <location>
        <begin position="114"/>
        <end position="142"/>
    </location>
</feature>
<keyword evidence="3" id="KW-1185">Reference proteome</keyword>
<proteinExistence type="predicted"/>
<reference evidence="2 3" key="1">
    <citation type="submission" date="2023-03" db="EMBL/GenBank/DDBJ databases">
        <title>High-quality genome of Scylla paramamosain provides insights in environmental adaptation.</title>
        <authorList>
            <person name="Zhang L."/>
        </authorList>
    </citation>
    <scope>NUCLEOTIDE SEQUENCE [LARGE SCALE GENOMIC DNA]</scope>
    <source>
        <strain evidence="2">LZ_2023a</strain>
        <tissue evidence="2">Muscle</tissue>
    </source>
</reference>
<organism evidence="2 3">
    <name type="scientific">Scylla paramamosain</name>
    <name type="common">Mud crab</name>
    <dbReference type="NCBI Taxonomy" id="85552"/>
    <lineage>
        <taxon>Eukaryota</taxon>
        <taxon>Metazoa</taxon>
        <taxon>Ecdysozoa</taxon>
        <taxon>Arthropoda</taxon>
        <taxon>Crustacea</taxon>
        <taxon>Multicrustacea</taxon>
        <taxon>Malacostraca</taxon>
        <taxon>Eumalacostraca</taxon>
        <taxon>Eucarida</taxon>
        <taxon>Decapoda</taxon>
        <taxon>Pleocyemata</taxon>
        <taxon>Brachyura</taxon>
        <taxon>Eubrachyura</taxon>
        <taxon>Portunoidea</taxon>
        <taxon>Portunidae</taxon>
        <taxon>Portuninae</taxon>
        <taxon>Scylla</taxon>
    </lineage>
</organism>
<comment type="caution">
    <text evidence="2">The sequence shown here is derived from an EMBL/GenBank/DDBJ whole genome shotgun (WGS) entry which is preliminary data.</text>
</comment>
<name>A0AAW0STD1_SCYPA</name>
<protein>
    <submittedName>
        <fullName evidence="2">Uncharacterized protein</fullName>
    </submittedName>
</protein>
<dbReference type="AlphaFoldDB" id="A0AAW0STD1"/>
<dbReference type="EMBL" id="JARAKH010000047">
    <property type="protein sequence ID" value="KAK8377942.1"/>
    <property type="molecule type" value="Genomic_DNA"/>
</dbReference>
<evidence type="ECO:0000256" key="1">
    <source>
        <dbReference type="SAM" id="MobiDB-lite"/>
    </source>
</evidence>
<dbReference type="Proteomes" id="UP001487740">
    <property type="component" value="Unassembled WGS sequence"/>
</dbReference>
<sequence length="142" mass="15929">MGYIDQDWRQLSAWNEDVPREVQGGKEWALPPRCVPEQVGGADCRRRDGQMEDQGCVFLVLLPRQGSWSVVADSVASLIREIAPPCRDAITAARDPHCQVRRSTWWPLRLLDGDRTTGVEPQPIPETTFPRQLSGGGTSKYQ</sequence>
<gene>
    <name evidence="2" type="ORF">O3P69_014108</name>
</gene>
<evidence type="ECO:0000313" key="3">
    <source>
        <dbReference type="Proteomes" id="UP001487740"/>
    </source>
</evidence>
<evidence type="ECO:0000313" key="2">
    <source>
        <dbReference type="EMBL" id="KAK8377942.1"/>
    </source>
</evidence>